<gene>
    <name evidence="1" type="ORF">HDF14_002250</name>
</gene>
<protein>
    <submittedName>
        <fullName evidence="1">Uncharacterized protein</fullName>
    </submittedName>
</protein>
<organism evidence="1 2">
    <name type="scientific">Tunturiibacter gelidiferens</name>
    <dbReference type="NCBI Taxonomy" id="3069689"/>
    <lineage>
        <taxon>Bacteria</taxon>
        <taxon>Pseudomonadati</taxon>
        <taxon>Acidobacteriota</taxon>
        <taxon>Terriglobia</taxon>
        <taxon>Terriglobales</taxon>
        <taxon>Acidobacteriaceae</taxon>
        <taxon>Tunturiibacter</taxon>
    </lineage>
</organism>
<dbReference type="EMBL" id="JACHEB010000004">
    <property type="protein sequence ID" value="MBB5328640.1"/>
    <property type="molecule type" value="Genomic_DNA"/>
</dbReference>
<sequence length="54" mass="5843">MRALFDSAEARDQNVRDYGSFGRGYCQGIDAEGLKHEEECDGNSDGISEGEDAA</sequence>
<keyword evidence="2" id="KW-1185">Reference proteome</keyword>
<evidence type="ECO:0000313" key="1">
    <source>
        <dbReference type="EMBL" id="MBB5328640.1"/>
    </source>
</evidence>
<evidence type="ECO:0000313" key="2">
    <source>
        <dbReference type="Proteomes" id="UP000535182"/>
    </source>
</evidence>
<accession>A0A9X0QE17</accession>
<dbReference type="Proteomes" id="UP000535182">
    <property type="component" value="Unassembled WGS sequence"/>
</dbReference>
<comment type="caution">
    <text evidence="1">The sequence shown here is derived from an EMBL/GenBank/DDBJ whole genome shotgun (WGS) entry which is preliminary data.</text>
</comment>
<proteinExistence type="predicted"/>
<dbReference type="AlphaFoldDB" id="A0A9X0QE17"/>
<reference evidence="1 2" key="1">
    <citation type="submission" date="2020-08" db="EMBL/GenBank/DDBJ databases">
        <title>Genomic Encyclopedia of Type Strains, Phase IV (KMG-V): Genome sequencing to study the core and pangenomes of soil and plant-associated prokaryotes.</title>
        <authorList>
            <person name="Whitman W."/>
        </authorList>
    </citation>
    <scope>NUCLEOTIDE SEQUENCE [LARGE SCALE GENOMIC DNA]</scope>
    <source>
        <strain evidence="1 2">X5P2</strain>
    </source>
</reference>
<name>A0A9X0QE17_9BACT</name>